<feature type="repeat" description="WD" evidence="3">
    <location>
        <begin position="945"/>
        <end position="976"/>
    </location>
</feature>
<dbReference type="PROSITE" id="PS00678">
    <property type="entry name" value="WD_REPEATS_1"/>
    <property type="match status" value="2"/>
</dbReference>
<dbReference type="Proteomes" id="UP000326354">
    <property type="component" value="Chromosome"/>
</dbReference>
<accession>A0A5S9F110</accession>
<evidence type="ECO:0000256" key="2">
    <source>
        <dbReference type="ARBA" id="ARBA00022737"/>
    </source>
</evidence>
<dbReference type="InterPro" id="IPR011047">
    <property type="entry name" value="Quinoprotein_ADH-like_sf"/>
</dbReference>
<feature type="repeat" description="WD" evidence="3">
    <location>
        <begin position="1064"/>
        <end position="1105"/>
    </location>
</feature>
<dbReference type="PROSITE" id="PS50082">
    <property type="entry name" value="WD_REPEATS_2"/>
    <property type="match status" value="9"/>
</dbReference>
<gene>
    <name evidence="6" type="ORF">UABAM_00460</name>
</gene>
<dbReference type="InterPro" id="IPR025139">
    <property type="entry name" value="DUF4062"/>
</dbReference>
<dbReference type="Gene3D" id="3.40.50.300">
    <property type="entry name" value="P-loop containing nucleotide triphosphate hydrolases"/>
    <property type="match status" value="1"/>
</dbReference>
<dbReference type="InterPro" id="IPR019775">
    <property type="entry name" value="WD40_repeat_CS"/>
</dbReference>
<dbReference type="Pfam" id="PF13271">
    <property type="entry name" value="DUF4062"/>
    <property type="match status" value="1"/>
</dbReference>
<protein>
    <recommendedName>
        <fullName evidence="8">DUF4062 domain-containing protein</fullName>
    </recommendedName>
</protein>
<dbReference type="Pfam" id="PF00400">
    <property type="entry name" value="WD40"/>
    <property type="match status" value="9"/>
</dbReference>
<dbReference type="PROSITE" id="PS50294">
    <property type="entry name" value="WD_REPEATS_REGION"/>
    <property type="match status" value="7"/>
</dbReference>
<dbReference type="InterPro" id="IPR001680">
    <property type="entry name" value="WD40_rpt"/>
</dbReference>
<dbReference type="InterPro" id="IPR015943">
    <property type="entry name" value="WD40/YVTN_repeat-like_dom_sf"/>
</dbReference>
<dbReference type="Gene3D" id="2.130.10.10">
    <property type="entry name" value="YVTN repeat-like/Quinoprotein amine dehydrogenase"/>
    <property type="match status" value="4"/>
</dbReference>
<sequence length="1310" mass="151120">MYTWKNVKIFISSTFKDLELERDQLAKVFEKLQQRFFARKIAIIPYDLRWQQKHDEQNLVRWCLDKIDQCQYFVGILGHRYGWRPQKNYQGQENAAQYSITEMEIRHSCQVINTNNRFYFLDDRHKSPQEVNETQQDLDSLQNLVTFLQQSNEKTFRYDDSSVILEKVYSELEQRIDRDYPELLEVQTSSLHSMREEIILEKIKGFVGREQYLEQIREFCRQSSATNYLCVCAVAGTGKSSLAAYFIDTQRKENIVLWHYMSMGGNTGEINTIYESIAEQLQQKELLEIDDTQDLKEQIVQTLEKTKEKIIIVFDGLDEMQGKALELNWLFRNLPPNIRVIMTTRPVAPWEKIQKLANLQVLELPPLDATEIELLLDNYQTTRDLQLTTEERALLTQRAQGSPLFLKVALDQMLNSGVAVGQLAESVNQLFHQALERLEDEYGKGLVERYLGTIAASRSGISENEIAEILTFGQEVRINDDLVLVLQKSLENFLIQRNFLVNFFHPEFERTVKMRLGKGKIREYHQLLAQYLSDKGFDYDRTQFELPYQLQWGEMYHELLDLLTNPQFLQKKSAMIDNLFEDFARSLTESAVPIPHDLEIQNSLQITVDKSILEDLRQILQLRHGFLRKYPQTLFQCVWNLGYWTESDSCIHRFVEAWREQCAPQTWLKSLKPPANLLHSPLQKVLQGHKSRTTDVIFSDDDKQVISCGGIYDFRVRVWDLYTGECLHILRGHGTPIESARHIKEGKQILSVSRSGRIVIWDAQTGETLQIIETEEAKSKVKVAKMDISADEKIVALSSSNENSIRLWHMDSWQMWKVLSGHEDWVKDVAFHPTKTILASASKDYTVRIWDYELEKELYSFRHDAEVWSVVFHPGGEKVISSSRDKTVRVWNIVSGECEKILTGHTGGGVNAVNISYDGKWIASGGEDRTVRIWEEETGKCVRVFKGHQELLKGVAFSRKGDKVASVSKDKTVMVWCLNTKPIDTEQNEHKNKIFQVVYDKGKIFSASPEEVRVWQEDGTLLHSLVGPPGQTTLLNVARNKLVTSGNDRKIWLWTDFTKEPQILSHHKSGVLNVQFDATQQYFLSASRDKTICLWDATNEENITPTTTFRGHSDWVQKAIFHPNVPQIASCSKDKTIKIWNKDSGECIHTLEGHKDWIRDIAYSSDGKYLASVASDKKVHLWCATTGELRKTFLGHKSQVREVTFRKNDTQLFTQAFSATIVFDVESGETLYRYPGFTALEMINDQDEYFVFGSDYYTTVVARQTQSEIAWWPFATDFVFIGNSGVISGGRGSGYLPVIQLVTSTDTLKN</sequence>
<feature type="repeat" description="WD" evidence="3">
    <location>
        <begin position="730"/>
        <end position="771"/>
    </location>
</feature>
<keyword evidence="1 3" id="KW-0853">WD repeat</keyword>
<evidence type="ECO:0000259" key="4">
    <source>
        <dbReference type="Pfam" id="PF13271"/>
    </source>
</evidence>
<evidence type="ECO:0000259" key="5">
    <source>
        <dbReference type="Pfam" id="PF24883"/>
    </source>
</evidence>
<feature type="repeat" description="WD" evidence="3">
    <location>
        <begin position="1151"/>
        <end position="1192"/>
    </location>
</feature>
<dbReference type="InterPro" id="IPR020472">
    <property type="entry name" value="WD40_PAC1"/>
</dbReference>
<dbReference type="PANTHER" id="PTHR19848">
    <property type="entry name" value="WD40 REPEAT PROTEIN"/>
    <property type="match status" value="1"/>
</dbReference>
<feature type="repeat" description="WD" evidence="3">
    <location>
        <begin position="819"/>
        <end position="860"/>
    </location>
</feature>
<dbReference type="SUPFAM" id="SSF52540">
    <property type="entry name" value="P-loop containing nucleoside triphosphate hydrolases"/>
    <property type="match status" value="1"/>
</dbReference>
<dbReference type="SMART" id="SM00320">
    <property type="entry name" value="WD40"/>
    <property type="match status" value="13"/>
</dbReference>
<evidence type="ECO:0000313" key="7">
    <source>
        <dbReference type="Proteomes" id="UP000326354"/>
    </source>
</evidence>
<feature type="repeat" description="WD" evidence="3">
    <location>
        <begin position="686"/>
        <end position="729"/>
    </location>
</feature>
<feature type="repeat" description="WD" evidence="3">
    <location>
        <begin position="860"/>
        <end position="901"/>
    </location>
</feature>
<evidence type="ECO:0000256" key="1">
    <source>
        <dbReference type="ARBA" id="ARBA00022574"/>
    </source>
</evidence>
<dbReference type="PANTHER" id="PTHR19848:SF8">
    <property type="entry name" value="F-BOX AND WD REPEAT DOMAIN CONTAINING 7"/>
    <property type="match status" value="1"/>
</dbReference>
<dbReference type="Pfam" id="PF24883">
    <property type="entry name" value="NPHP3_N"/>
    <property type="match status" value="1"/>
</dbReference>
<evidence type="ECO:0000313" key="6">
    <source>
        <dbReference type="EMBL" id="BBM82117.1"/>
    </source>
</evidence>
<dbReference type="InterPro" id="IPR056884">
    <property type="entry name" value="NPHP3-like_N"/>
</dbReference>
<dbReference type="CDD" id="cd00200">
    <property type="entry name" value="WD40"/>
    <property type="match status" value="2"/>
</dbReference>
<reference evidence="6 7" key="1">
    <citation type="submission" date="2019-08" db="EMBL/GenBank/DDBJ databases">
        <title>Complete genome sequence of Candidatus Uab amorphum.</title>
        <authorList>
            <person name="Shiratori T."/>
            <person name="Suzuki S."/>
            <person name="Kakizawa Y."/>
            <person name="Ishida K."/>
        </authorList>
    </citation>
    <scope>NUCLEOTIDE SEQUENCE [LARGE SCALE GENOMIC DNA]</scope>
    <source>
        <strain evidence="6 7">SRT547</strain>
    </source>
</reference>
<keyword evidence="2" id="KW-0677">Repeat</keyword>
<dbReference type="EMBL" id="AP019860">
    <property type="protein sequence ID" value="BBM82117.1"/>
    <property type="molecule type" value="Genomic_DNA"/>
</dbReference>
<dbReference type="InterPro" id="IPR027417">
    <property type="entry name" value="P-loop_NTPase"/>
</dbReference>
<keyword evidence="7" id="KW-1185">Reference proteome</keyword>
<evidence type="ECO:0000256" key="3">
    <source>
        <dbReference type="PROSITE-ProRule" id="PRU00221"/>
    </source>
</evidence>
<feature type="domain" description="Nephrocystin 3-like N-terminal" evidence="5">
    <location>
        <begin position="215"/>
        <end position="345"/>
    </location>
</feature>
<feature type="repeat" description="WD" evidence="3">
    <location>
        <begin position="1109"/>
        <end position="1150"/>
    </location>
</feature>
<dbReference type="KEGG" id="uam:UABAM_00460"/>
<dbReference type="SUPFAM" id="SSF50998">
    <property type="entry name" value="Quinoprotein alcohol dehydrogenase-like"/>
    <property type="match status" value="2"/>
</dbReference>
<feature type="repeat" description="WD" evidence="3">
    <location>
        <begin position="910"/>
        <end position="944"/>
    </location>
</feature>
<proteinExistence type="predicted"/>
<dbReference type="PRINTS" id="PR00320">
    <property type="entry name" value="GPROTEINBRPT"/>
</dbReference>
<feature type="domain" description="DUF4062" evidence="4">
    <location>
        <begin position="8"/>
        <end position="107"/>
    </location>
</feature>
<evidence type="ECO:0008006" key="8">
    <source>
        <dbReference type="Google" id="ProtNLM"/>
    </source>
</evidence>
<name>A0A5S9F110_UABAM</name>
<dbReference type="RefSeq" id="WP_173013092.1">
    <property type="nucleotide sequence ID" value="NZ_AP019860.1"/>
</dbReference>
<organism evidence="6 7">
    <name type="scientific">Uabimicrobium amorphum</name>
    <dbReference type="NCBI Taxonomy" id="2596890"/>
    <lineage>
        <taxon>Bacteria</taxon>
        <taxon>Pseudomonadati</taxon>
        <taxon>Planctomycetota</taxon>
        <taxon>Candidatus Uabimicrobiia</taxon>
        <taxon>Candidatus Uabimicrobiales</taxon>
        <taxon>Candidatus Uabimicrobiaceae</taxon>
        <taxon>Candidatus Uabimicrobium</taxon>
    </lineage>
</organism>